<evidence type="ECO:0000313" key="9">
    <source>
        <dbReference type="EMBL" id="MQT02756.1"/>
    </source>
</evidence>
<dbReference type="Pfam" id="PF06414">
    <property type="entry name" value="Zeta_toxin"/>
    <property type="match status" value="2"/>
</dbReference>
<keyword evidence="10" id="KW-1185">Reference proteome</keyword>
<dbReference type="InterPro" id="IPR010488">
    <property type="entry name" value="Zeta_toxin_domain"/>
</dbReference>
<dbReference type="RefSeq" id="WP_153524337.1">
    <property type="nucleotide sequence ID" value="NZ_JBEPDZ010000063.1"/>
</dbReference>
<dbReference type="Proteomes" id="UP000419138">
    <property type="component" value="Unassembled WGS sequence"/>
</dbReference>
<evidence type="ECO:0000256" key="5">
    <source>
        <dbReference type="ARBA" id="ARBA00032897"/>
    </source>
</evidence>
<evidence type="ECO:0000313" key="10">
    <source>
        <dbReference type="Proteomes" id="UP000419138"/>
    </source>
</evidence>
<evidence type="ECO:0000256" key="4">
    <source>
        <dbReference type="ARBA" id="ARBA00022840"/>
    </source>
</evidence>
<proteinExistence type="inferred from homology"/>
<keyword evidence="4" id="KW-0067">ATP-binding</keyword>
<evidence type="ECO:0000259" key="8">
    <source>
        <dbReference type="Pfam" id="PF06414"/>
    </source>
</evidence>
<dbReference type="AlphaFoldDB" id="A0A646KP44"/>
<reference evidence="9 10" key="1">
    <citation type="submission" date="2019-05" db="EMBL/GenBank/DDBJ databases">
        <title>Comparative genomics and metabolomics analyses of clavulanic acid producing Streptomyces species provides insight into specialized metabolism and evolution of beta-lactam biosynthetic gene clusters.</title>
        <authorList>
            <person name="Moore M.A."/>
            <person name="Cruz-Morales P."/>
            <person name="Barona Gomez F."/>
            <person name="Kapil T."/>
        </authorList>
    </citation>
    <scope>NUCLEOTIDE SEQUENCE [LARGE SCALE GENOMIC DNA]</scope>
    <source>
        <strain evidence="9 10">NRRL 5741</strain>
    </source>
</reference>
<dbReference type="GO" id="GO:0005524">
    <property type="term" value="F:ATP binding"/>
    <property type="evidence" value="ECO:0007669"/>
    <property type="project" value="UniProtKB-KW"/>
</dbReference>
<keyword evidence="3" id="KW-0547">Nucleotide-binding</keyword>
<dbReference type="EC" id="2.7.1.176" evidence="2"/>
<feature type="domain" description="Zeta toxin" evidence="8">
    <location>
        <begin position="433"/>
        <end position="621"/>
    </location>
</feature>
<dbReference type="InterPro" id="IPR027417">
    <property type="entry name" value="P-loop_NTPase"/>
</dbReference>
<dbReference type="EMBL" id="VCLA01000157">
    <property type="protein sequence ID" value="MQT02756.1"/>
    <property type="molecule type" value="Genomic_DNA"/>
</dbReference>
<dbReference type="SUPFAM" id="SSF52540">
    <property type="entry name" value="P-loop containing nucleoside triphosphate hydrolases"/>
    <property type="match status" value="2"/>
</dbReference>
<gene>
    <name evidence="9" type="ORF">FF041_21940</name>
</gene>
<comment type="catalytic activity">
    <reaction evidence="6">
        <text>UDP-N-acetyl-alpha-D-glucosamine + ATP = UDP-N-acetyl-alpha-D-glucosamine 3'-phosphate + ADP + H(+)</text>
        <dbReference type="Rhea" id="RHEA:32671"/>
        <dbReference type="ChEBI" id="CHEBI:15378"/>
        <dbReference type="ChEBI" id="CHEBI:30616"/>
        <dbReference type="ChEBI" id="CHEBI:57705"/>
        <dbReference type="ChEBI" id="CHEBI:64353"/>
        <dbReference type="ChEBI" id="CHEBI:456216"/>
        <dbReference type="EC" id="2.7.1.176"/>
    </reaction>
</comment>
<evidence type="ECO:0000256" key="3">
    <source>
        <dbReference type="ARBA" id="ARBA00022741"/>
    </source>
</evidence>
<comment type="caution">
    <text evidence="9">The sequence shown here is derived from an EMBL/GenBank/DDBJ whole genome shotgun (WGS) entry which is preliminary data.</text>
</comment>
<evidence type="ECO:0000256" key="1">
    <source>
        <dbReference type="ARBA" id="ARBA00009104"/>
    </source>
</evidence>
<evidence type="ECO:0000256" key="7">
    <source>
        <dbReference type="SAM" id="MobiDB-lite"/>
    </source>
</evidence>
<name>A0A646KP44_STRJU</name>
<comment type="similarity">
    <text evidence="1">Belongs to the zeta toxin family.</text>
</comment>
<dbReference type="Gene3D" id="3.40.50.300">
    <property type="entry name" value="P-loop containing nucleotide triphosphate hydrolases"/>
    <property type="match status" value="2"/>
</dbReference>
<feature type="compositionally biased region" description="Low complexity" evidence="7">
    <location>
        <begin position="91"/>
        <end position="100"/>
    </location>
</feature>
<organism evidence="9 10">
    <name type="scientific">Streptomyces jumonjinensis</name>
    <dbReference type="NCBI Taxonomy" id="1945"/>
    <lineage>
        <taxon>Bacteria</taxon>
        <taxon>Bacillati</taxon>
        <taxon>Actinomycetota</taxon>
        <taxon>Actinomycetes</taxon>
        <taxon>Kitasatosporales</taxon>
        <taxon>Streptomycetaceae</taxon>
        <taxon>Streptomyces</taxon>
    </lineage>
</organism>
<evidence type="ECO:0000256" key="6">
    <source>
        <dbReference type="ARBA" id="ARBA00048178"/>
    </source>
</evidence>
<dbReference type="GO" id="GO:0016301">
    <property type="term" value="F:kinase activity"/>
    <property type="evidence" value="ECO:0007669"/>
    <property type="project" value="InterPro"/>
</dbReference>
<accession>A0A646KP44</accession>
<evidence type="ECO:0000256" key="2">
    <source>
        <dbReference type="ARBA" id="ARBA00011963"/>
    </source>
</evidence>
<feature type="region of interest" description="Disordered" evidence="7">
    <location>
        <begin position="75"/>
        <end position="125"/>
    </location>
</feature>
<protein>
    <recommendedName>
        <fullName evidence="5">UDP-N-acetylglucosamine kinase</fullName>
        <ecNumber evidence="2">2.7.1.176</ecNumber>
    </recommendedName>
    <alternativeName>
        <fullName evidence="5">UDP-N-acetylglucosamine kinase</fullName>
    </alternativeName>
</protein>
<feature type="domain" description="Zeta toxin" evidence="8">
    <location>
        <begin position="135"/>
        <end position="322"/>
    </location>
</feature>
<sequence length="720" mass="79050">MPVRARCAGPGCSRRRVQKAWCGARRHPVGQSLRSPLFCLQHPGKVLGYPRAGLCSRVGLTIGWRVDPYQLAPAGPCPGTPGDPQSEQNCPAPRTRQTGPRPRRDPFLEEYVSSPPPPPRRPPAAPTLAEALHAAVPQECPVVVFVLGQAGSGKTFVMDLVHAALSRRGGVVRVDRDAYKAVHPGYTAFLAEDVRTAGVRVREETYRWRAEVEERARAGRFDVVAEEALPDPAGWEAALSGWRRAGYRVEVVALAVPAAVSQLGVLDRYLRLAEEGRARYVSWTNHDACAAALPGALAAIETRRLVDRVTVVRRGADVVYVNELGPDGRWCHPAGAAEAVVAERARPWTAAETGAFRRQLADADRRAHDPQLSSDWALAVRRDAERAAALAEPVRRTAQARHQAPGVDYHRLSAEEHRWIFDHLIVPDLLANVTPQERPVAVFLMGQPGAGKTGMTPMIRRTLRGRPVKINGDDFKTAHPDYLQLLGEEPRTAGERIRPDYRAWQAMAEELVRERRADVVVEIAPASAASFVNTAMLYQQAGYRVELVVLAVRAADSLQGTADRCARMIQLGVPARFTTTHGHDVHFAVLAEAVAMAEQAGVADSVMVLRRDGTVLYRNGRTRQGRWERPARAAAALLVEQSRPYTDAEGARFWAVHRRLCTVLPHYREALCHIARVARPLMPAHMQPHRLPGPIPAAALPACPYEAGDPRSLSSLRRAV</sequence>
<dbReference type="OrthoDB" id="4516745at2"/>
<feature type="compositionally biased region" description="Pro residues" evidence="7">
    <location>
        <begin position="114"/>
        <end position="125"/>
    </location>
</feature>